<keyword evidence="3" id="KW-1185">Reference proteome</keyword>
<proteinExistence type="predicted"/>
<dbReference type="GO" id="GO:0042597">
    <property type="term" value="C:periplasmic space"/>
    <property type="evidence" value="ECO:0007669"/>
    <property type="project" value="InterPro"/>
</dbReference>
<gene>
    <name evidence="2" type="ORF">EL17_02325</name>
</gene>
<evidence type="ECO:0008006" key="4">
    <source>
        <dbReference type="Google" id="ProtNLM"/>
    </source>
</evidence>
<evidence type="ECO:0000313" key="3">
    <source>
        <dbReference type="Proteomes" id="UP000027821"/>
    </source>
</evidence>
<dbReference type="RefSeq" id="WP_035070297.1">
    <property type="nucleotide sequence ID" value="NZ_JMIH01000014.1"/>
</dbReference>
<feature type="chain" id="PRO_5001697646" description="Sensor of ECF-type sigma factor" evidence="1">
    <location>
        <begin position="19"/>
        <end position="155"/>
    </location>
</feature>
<protein>
    <recommendedName>
        <fullName evidence="4">Sensor of ECF-type sigma factor</fullName>
    </recommendedName>
</protein>
<accession>A0A074KX23</accession>
<comment type="caution">
    <text evidence="2">The sequence shown here is derived from an EMBL/GenBank/DDBJ whole genome shotgun (WGS) entry which is preliminary data.</text>
</comment>
<dbReference type="AlphaFoldDB" id="A0A074KX23"/>
<dbReference type="OrthoDB" id="675330at2"/>
<dbReference type="Proteomes" id="UP000027821">
    <property type="component" value="Unassembled WGS sequence"/>
</dbReference>
<dbReference type="InterPro" id="IPR012899">
    <property type="entry name" value="LTXXQ"/>
</dbReference>
<evidence type="ECO:0000256" key="1">
    <source>
        <dbReference type="SAM" id="SignalP"/>
    </source>
</evidence>
<dbReference type="EMBL" id="JMIH01000014">
    <property type="protein sequence ID" value="KEO74531.1"/>
    <property type="molecule type" value="Genomic_DNA"/>
</dbReference>
<evidence type="ECO:0000313" key="2">
    <source>
        <dbReference type="EMBL" id="KEO74531.1"/>
    </source>
</evidence>
<sequence>MKNLLIILALTLSTATMAQQRQTSIRQQGTSIDKEKLESARIAFITNRLSLTPGQAEKFWPLYNQNMQKRRELMREMSKINRMDVKEITEKNATELINRKLDIQQNLLDIEKTFMKEIIEVITPSQALQLGGVNRDFTRQLYRMQGDSRDRRHSN</sequence>
<dbReference type="Pfam" id="PF07813">
    <property type="entry name" value="LTXXQ"/>
    <property type="match status" value="1"/>
</dbReference>
<name>A0A074KX23_9BACT</name>
<feature type="signal peptide" evidence="1">
    <location>
        <begin position="1"/>
        <end position="18"/>
    </location>
</feature>
<organism evidence="2 3">
    <name type="scientific">Anditalea andensis</name>
    <dbReference type="NCBI Taxonomy" id="1048983"/>
    <lineage>
        <taxon>Bacteria</taxon>
        <taxon>Pseudomonadati</taxon>
        <taxon>Bacteroidota</taxon>
        <taxon>Cytophagia</taxon>
        <taxon>Cytophagales</taxon>
        <taxon>Cytophagaceae</taxon>
        <taxon>Anditalea</taxon>
    </lineage>
</organism>
<reference evidence="2 3" key="1">
    <citation type="submission" date="2014-04" db="EMBL/GenBank/DDBJ databases">
        <title>Characterization and application of a salt tolerant electro-active bacterium.</title>
        <authorList>
            <person name="Yang L."/>
            <person name="Wei S."/>
            <person name="Tay Q.X.M."/>
        </authorList>
    </citation>
    <scope>NUCLEOTIDE SEQUENCE [LARGE SCALE GENOMIC DNA]</scope>
    <source>
        <strain evidence="2 3">LY1</strain>
    </source>
</reference>
<dbReference type="STRING" id="1048983.EL17_02325"/>
<dbReference type="eggNOG" id="ENOG50331PZ">
    <property type="taxonomic scope" value="Bacteria"/>
</dbReference>
<keyword evidence="1" id="KW-0732">Signal</keyword>